<proteinExistence type="predicted"/>
<dbReference type="AlphaFoldDB" id="A0A917ZKM6"/>
<name>A0A917ZKM6_9GAMM</name>
<evidence type="ECO:0000313" key="1">
    <source>
        <dbReference type="EMBL" id="GGO83839.1"/>
    </source>
</evidence>
<comment type="caution">
    <text evidence="1">The sequence shown here is derived from an EMBL/GenBank/DDBJ whole genome shotgun (WGS) entry which is preliminary data.</text>
</comment>
<organism evidence="1 2">
    <name type="scientific">Marinobacterium nitratireducens</name>
    <dbReference type="NCBI Taxonomy" id="518897"/>
    <lineage>
        <taxon>Bacteria</taxon>
        <taxon>Pseudomonadati</taxon>
        <taxon>Pseudomonadota</taxon>
        <taxon>Gammaproteobacteria</taxon>
        <taxon>Oceanospirillales</taxon>
        <taxon>Oceanospirillaceae</taxon>
        <taxon>Marinobacterium</taxon>
    </lineage>
</organism>
<keyword evidence="2" id="KW-1185">Reference proteome</keyword>
<dbReference type="Proteomes" id="UP000599578">
    <property type="component" value="Unassembled WGS sequence"/>
</dbReference>
<dbReference type="EMBL" id="BMLT01000007">
    <property type="protein sequence ID" value="GGO83839.1"/>
    <property type="molecule type" value="Genomic_DNA"/>
</dbReference>
<protein>
    <submittedName>
        <fullName evidence="1">Uncharacterized protein</fullName>
    </submittedName>
</protein>
<evidence type="ECO:0000313" key="2">
    <source>
        <dbReference type="Proteomes" id="UP000599578"/>
    </source>
</evidence>
<sequence length="63" mass="6740">MTCKRTFISATSRVKGKDHLPLARVSRLVTGVQELAHQVDVVADHADGRAQFVAGAALPTDLI</sequence>
<reference evidence="1 2" key="1">
    <citation type="journal article" date="2014" name="Int. J. Syst. Evol. Microbiol.">
        <title>Complete genome sequence of Corynebacterium casei LMG S-19264T (=DSM 44701T), isolated from a smear-ripened cheese.</title>
        <authorList>
            <consortium name="US DOE Joint Genome Institute (JGI-PGF)"/>
            <person name="Walter F."/>
            <person name="Albersmeier A."/>
            <person name="Kalinowski J."/>
            <person name="Ruckert C."/>
        </authorList>
    </citation>
    <scope>NUCLEOTIDE SEQUENCE [LARGE SCALE GENOMIC DNA]</scope>
    <source>
        <strain evidence="1 2">CGMCC 1.7286</strain>
    </source>
</reference>
<gene>
    <name evidence="1" type="ORF">GCM10011348_28680</name>
</gene>
<accession>A0A917ZKM6</accession>